<dbReference type="OrthoDB" id="6437659at2759"/>
<reference evidence="1 2" key="1">
    <citation type="journal article" date="2019" name="Sci. Rep.">
        <title>Orb-weaving spider Araneus ventricosus genome elucidates the spidroin gene catalogue.</title>
        <authorList>
            <person name="Kono N."/>
            <person name="Nakamura H."/>
            <person name="Ohtoshi R."/>
            <person name="Moran D.A.P."/>
            <person name="Shinohara A."/>
            <person name="Yoshida Y."/>
            <person name="Fujiwara M."/>
            <person name="Mori M."/>
            <person name="Tomita M."/>
            <person name="Arakawa K."/>
        </authorList>
    </citation>
    <scope>NUCLEOTIDE SEQUENCE [LARGE SCALE GENOMIC DNA]</scope>
</reference>
<dbReference type="AlphaFoldDB" id="A0A4Y2BNU6"/>
<proteinExistence type="predicted"/>
<gene>
    <name evidence="1" type="ORF">AVEN_4562_1</name>
</gene>
<organism evidence="1 2">
    <name type="scientific">Araneus ventricosus</name>
    <name type="common">Orbweaver spider</name>
    <name type="synonym">Epeira ventricosa</name>
    <dbReference type="NCBI Taxonomy" id="182803"/>
    <lineage>
        <taxon>Eukaryota</taxon>
        <taxon>Metazoa</taxon>
        <taxon>Ecdysozoa</taxon>
        <taxon>Arthropoda</taxon>
        <taxon>Chelicerata</taxon>
        <taxon>Arachnida</taxon>
        <taxon>Araneae</taxon>
        <taxon>Araneomorphae</taxon>
        <taxon>Entelegynae</taxon>
        <taxon>Araneoidea</taxon>
        <taxon>Araneidae</taxon>
        <taxon>Araneus</taxon>
    </lineage>
</organism>
<evidence type="ECO:0000313" key="2">
    <source>
        <dbReference type="Proteomes" id="UP000499080"/>
    </source>
</evidence>
<protein>
    <submittedName>
        <fullName evidence="1">Uncharacterized protein</fullName>
    </submittedName>
</protein>
<dbReference type="Gene3D" id="3.30.420.10">
    <property type="entry name" value="Ribonuclease H-like superfamily/Ribonuclease H"/>
    <property type="match status" value="1"/>
</dbReference>
<dbReference type="Proteomes" id="UP000499080">
    <property type="component" value="Unassembled WGS sequence"/>
</dbReference>
<dbReference type="EMBL" id="BGPR01000089">
    <property type="protein sequence ID" value="GBL92864.1"/>
    <property type="molecule type" value="Genomic_DNA"/>
</dbReference>
<evidence type="ECO:0000313" key="1">
    <source>
        <dbReference type="EMBL" id="GBL92864.1"/>
    </source>
</evidence>
<comment type="caution">
    <text evidence="1">The sequence shown here is derived from an EMBL/GenBank/DDBJ whole genome shotgun (WGS) entry which is preliminary data.</text>
</comment>
<keyword evidence="2" id="KW-1185">Reference proteome</keyword>
<name>A0A4Y2BNU6_ARAVE</name>
<dbReference type="GO" id="GO:0003676">
    <property type="term" value="F:nucleic acid binding"/>
    <property type="evidence" value="ECO:0007669"/>
    <property type="project" value="InterPro"/>
</dbReference>
<sequence>MRYSLSLQHIPLRLKSNQNESSYRVQALRSSKSNFILKIKENLSTASGYVGLSWVRAHADNTGNETVDHFTKSATEIGNDFEIHVPYSFLKKNIKRDLLNNWSLNWRYPETGERDKDFLPTPDLLSLTLDKYLVYLITGYGTFMA</sequence>
<dbReference type="InterPro" id="IPR036397">
    <property type="entry name" value="RNaseH_sf"/>
</dbReference>
<accession>A0A4Y2BNU6</accession>